<dbReference type="SUPFAM" id="SSF63867">
    <property type="entry name" value="MoeA C-terminal domain-like"/>
    <property type="match status" value="1"/>
</dbReference>
<dbReference type="InterPro" id="IPR038987">
    <property type="entry name" value="MoeA-like"/>
</dbReference>
<protein>
    <submittedName>
        <fullName evidence="4">Molybdopterin biosynthesis protein</fullName>
    </submittedName>
</protein>
<sequence>MARREFRTLDPPESAHDALAALDLTTGIESVPLADAHGRVLAERVDAPLDVPGFDRAAMDGYAVQAAATFGASEADPATLSIAGAVRAGEAPDVTVASETAVQVATGAVLPPGADAVVPVERTVESESTVEVVTGVAPGDSVTYRGADIAAGDRALGPGTVLGPRHVGLLAALGRERVPVRGRLDVAVVSTGEELVQPGATPDHAAGQIYDVNGHAIGAAVSAAGSRPTHVPRPSDDPDRLEDALADAASEADLVVTSGSTSAGTADRLYGLVEDHGEVLVHGVAIKPGRPLLIGRVFGTPYVGLPGYPVSALSVFRTFVAPALRAATGRPTPETATREATLATRVRYDGGRRRLVAVGVVPDGAGGHVAYAPAKGSGATTTLVETDGVVVMPAETSLLAAGETVTVDLFDETPVPAVLGVGDTDPAFGALFDEASTGRFLARSVDDAVRWFEDDVPDLLVAPTDALDAVAPDPVDRWARTWGLIVPAGSPAEIDGLAALTDVRFANLAESLSLREALDARLADAVEAPERAIDGYHRGLPGIESPARSVAAGRADAGLGLRATAERLGLGFVPIGTQTLGVAVNPDRAGKSSVERVTDRLADRLPDLLAERPGYDPVE</sequence>
<dbReference type="RefSeq" id="WP_108381907.1">
    <property type="nucleotide sequence ID" value="NZ_CP028858.1"/>
</dbReference>
<dbReference type="GO" id="GO:0005737">
    <property type="term" value="C:cytoplasm"/>
    <property type="evidence" value="ECO:0007669"/>
    <property type="project" value="TreeGrafter"/>
</dbReference>
<dbReference type="SMART" id="SM00852">
    <property type="entry name" value="MoCF_biosynth"/>
    <property type="match status" value="1"/>
</dbReference>
<dbReference type="Pfam" id="PF03453">
    <property type="entry name" value="MoeA_N"/>
    <property type="match status" value="1"/>
</dbReference>
<dbReference type="UniPathway" id="UPA00344"/>
<dbReference type="InterPro" id="IPR036688">
    <property type="entry name" value="MoeA_C_domain_IV_sf"/>
</dbReference>
<dbReference type="Pfam" id="PF00994">
    <property type="entry name" value="MoCF_biosynth"/>
    <property type="match status" value="1"/>
</dbReference>
<dbReference type="NCBIfam" id="NF045515">
    <property type="entry name" value="Glp_gephyrin"/>
    <property type="match status" value="1"/>
</dbReference>
<comment type="pathway">
    <text evidence="1">Cofactor biosynthesis; molybdopterin biosynthesis.</text>
</comment>
<dbReference type="SUPFAM" id="SSF53218">
    <property type="entry name" value="Molybdenum cofactor biosynthesis proteins"/>
    <property type="match status" value="1"/>
</dbReference>
<proteinExistence type="predicted"/>
<dbReference type="Gene3D" id="2.40.340.10">
    <property type="entry name" value="MoeA, C-terminal, domain IV"/>
    <property type="match status" value="1"/>
</dbReference>
<dbReference type="Pfam" id="PF12727">
    <property type="entry name" value="PBP_like"/>
    <property type="match status" value="1"/>
</dbReference>
<dbReference type="InterPro" id="IPR008284">
    <property type="entry name" value="MoCF_biosynth_CS"/>
</dbReference>
<name>A0A2R4X170_9EURY</name>
<dbReference type="InterPro" id="IPR001453">
    <property type="entry name" value="MoaB/Mog_dom"/>
</dbReference>
<dbReference type="InterPro" id="IPR024370">
    <property type="entry name" value="PBP_domain"/>
</dbReference>
<dbReference type="InterPro" id="IPR036135">
    <property type="entry name" value="MoeA_linker/N_sf"/>
</dbReference>
<dbReference type="Gene3D" id="2.170.190.11">
    <property type="entry name" value="Molybdopterin biosynthesis moea protein, domain 3"/>
    <property type="match status" value="1"/>
</dbReference>
<dbReference type="AlphaFoldDB" id="A0A2R4X170"/>
<evidence type="ECO:0000259" key="3">
    <source>
        <dbReference type="SMART" id="SM00852"/>
    </source>
</evidence>
<dbReference type="GO" id="GO:0006777">
    <property type="term" value="P:Mo-molybdopterin cofactor biosynthetic process"/>
    <property type="evidence" value="ECO:0007669"/>
    <property type="project" value="UniProtKB-KW"/>
</dbReference>
<evidence type="ECO:0000313" key="4">
    <source>
        <dbReference type="EMBL" id="AWB27538.1"/>
    </source>
</evidence>
<dbReference type="GeneID" id="36512313"/>
<keyword evidence="2" id="KW-0501">Molybdenum cofactor biosynthesis</keyword>
<reference evidence="4 5" key="1">
    <citation type="submission" date="2018-04" db="EMBL/GenBank/DDBJ databases">
        <title>Halococcoides cellulosivorans gen. nov., sp. nov., an extremely halophilic cellulose-utilizing haloarchaeon from hypersaline lakes.</title>
        <authorList>
            <person name="Sorokin D.Y."/>
            <person name="Toshchakov S.V."/>
            <person name="Samarov N.I."/>
            <person name="Korzhenkov A."/>
            <person name="Kublanov I.V."/>
        </authorList>
    </citation>
    <scope>NUCLEOTIDE SEQUENCE [LARGE SCALE GENOMIC DNA]</scope>
    <source>
        <strain evidence="4 5">HArcel1</strain>
    </source>
</reference>
<dbReference type="Gene3D" id="3.90.105.10">
    <property type="entry name" value="Molybdopterin biosynthesis moea protein, domain 2"/>
    <property type="match status" value="1"/>
</dbReference>
<dbReference type="Pfam" id="PF03454">
    <property type="entry name" value="MoeA_C"/>
    <property type="match status" value="1"/>
</dbReference>
<evidence type="ECO:0000256" key="2">
    <source>
        <dbReference type="ARBA" id="ARBA00023150"/>
    </source>
</evidence>
<gene>
    <name evidence="4" type="ORF">HARCEL1_07360</name>
</gene>
<dbReference type="NCBIfam" id="TIGR00177">
    <property type="entry name" value="molyb_syn"/>
    <property type="match status" value="1"/>
</dbReference>
<dbReference type="PANTHER" id="PTHR10192:SF5">
    <property type="entry name" value="GEPHYRIN"/>
    <property type="match status" value="1"/>
</dbReference>
<accession>A0A2R4X170</accession>
<evidence type="ECO:0000256" key="1">
    <source>
        <dbReference type="ARBA" id="ARBA00005046"/>
    </source>
</evidence>
<dbReference type="Proteomes" id="UP000244727">
    <property type="component" value="Chromosome"/>
</dbReference>
<dbReference type="PANTHER" id="PTHR10192">
    <property type="entry name" value="MOLYBDOPTERIN BIOSYNTHESIS PROTEIN"/>
    <property type="match status" value="1"/>
</dbReference>
<dbReference type="PROSITE" id="PS01079">
    <property type="entry name" value="MOCF_BIOSYNTHESIS_2"/>
    <property type="match status" value="1"/>
</dbReference>
<dbReference type="EMBL" id="CP028858">
    <property type="protein sequence ID" value="AWB27538.1"/>
    <property type="molecule type" value="Genomic_DNA"/>
</dbReference>
<organism evidence="4 5">
    <name type="scientific">Halococcoides cellulosivorans</name>
    <dbReference type="NCBI Taxonomy" id="1679096"/>
    <lineage>
        <taxon>Archaea</taxon>
        <taxon>Methanobacteriati</taxon>
        <taxon>Methanobacteriota</taxon>
        <taxon>Stenosarchaea group</taxon>
        <taxon>Halobacteria</taxon>
        <taxon>Halobacteriales</taxon>
        <taxon>Haloarculaceae</taxon>
        <taxon>Halococcoides</taxon>
    </lineage>
</organism>
<keyword evidence="5" id="KW-1185">Reference proteome</keyword>
<dbReference type="InterPro" id="IPR005110">
    <property type="entry name" value="MoeA_linker/N"/>
</dbReference>
<dbReference type="GO" id="GO:0061599">
    <property type="term" value="F:molybdopterin molybdotransferase activity"/>
    <property type="evidence" value="ECO:0007669"/>
    <property type="project" value="TreeGrafter"/>
</dbReference>
<dbReference type="KEGG" id="harc:HARCEL1_07360"/>
<dbReference type="InterPro" id="IPR036425">
    <property type="entry name" value="MoaB/Mog-like_dom_sf"/>
</dbReference>
<feature type="domain" description="MoaB/Mog" evidence="3">
    <location>
        <begin position="187"/>
        <end position="326"/>
    </location>
</feature>
<dbReference type="CDD" id="cd00887">
    <property type="entry name" value="MoeA"/>
    <property type="match status" value="1"/>
</dbReference>
<dbReference type="InterPro" id="IPR005111">
    <property type="entry name" value="MoeA_C_domain_IV"/>
</dbReference>
<dbReference type="SUPFAM" id="SSF63882">
    <property type="entry name" value="MoeA N-terminal region -like"/>
    <property type="match status" value="1"/>
</dbReference>
<evidence type="ECO:0000313" key="5">
    <source>
        <dbReference type="Proteomes" id="UP000244727"/>
    </source>
</evidence>
<dbReference type="Gene3D" id="3.40.980.10">
    <property type="entry name" value="MoaB/Mog-like domain"/>
    <property type="match status" value="1"/>
</dbReference>